<dbReference type="SUPFAM" id="SSF52821">
    <property type="entry name" value="Rhodanese/Cell cycle control phosphatase"/>
    <property type="match status" value="1"/>
</dbReference>
<evidence type="ECO:0000313" key="3">
    <source>
        <dbReference type="Proteomes" id="UP000077667"/>
    </source>
</evidence>
<evidence type="ECO:0000259" key="1">
    <source>
        <dbReference type="PROSITE" id="PS50206"/>
    </source>
</evidence>
<dbReference type="PROSITE" id="PS50206">
    <property type="entry name" value="RHODANESE_3"/>
    <property type="match status" value="1"/>
</dbReference>
<dbReference type="Pfam" id="PF00581">
    <property type="entry name" value="Rhodanese"/>
    <property type="match status" value="1"/>
</dbReference>
<dbReference type="Gene3D" id="3.40.250.10">
    <property type="entry name" value="Rhodanese-like domain"/>
    <property type="match status" value="1"/>
</dbReference>
<dbReference type="RefSeq" id="WP_067752705.1">
    <property type="nucleotide sequence ID" value="NZ_CP015772.1"/>
</dbReference>
<dbReference type="InterPro" id="IPR001763">
    <property type="entry name" value="Rhodanese-like_dom"/>
</dbReference>
<reference evidence="2 3" key="1">
    <citation type="submission" date="2016-05" db="EMBL/GenBank/DDBJ databases">
        <title>Niabella ginsenosidivorans BS26 whole genome sequencing.</title>
        <authorList>
            <person name="Im W.T."/>
            <person name="Siddiqi M.Z."/>
        </authorList>
    </citation>
    <scope>NUCLEOTIDE SEQUENCE [LARGE SCALE GENOMIC DNA]</scope>
    <source>
        <strain evidence="2 3">BS26</strain>
    </source>
</reference>
<protein>
    <submittedName>
        <fullName evidence="2">NADH oxidase</fullName>
    </submittedName>
</protein>
<feature type="domain" description="Rhodanese" evidence="1">
    <location>
        <begin position="15"/>
        <end position="101"/>
    </location>
</feature>
<dbReference type="OrthoDB" id="9808735at2"/>
<proteinExistence type="predicted"/>
<dbReference type="PANTHER" id="PTHR43031">
    <property type="entry name" value="FAD-DEPENDENT OXIDOREDUCTASE"/>
    <property type="match status" value="1"/>
</dbReference>
<dbReference type="CDD" id="cd00158">
    <property type="entry name" value="RHOD"/>
    <property type="match status" value="1"/>
</dbReference>
<keyword evidence="3" id="KW-1185">Reference proteome</keyword>
<dbReference type="AlphaFoldDB" id="A0A1A9HZW7"/>
<dbReference type="Proteomes" id="UP000077667">
    <property type="component" value="Chromosome"/>
</dbReference>
<gene>
    <name evidence="2" type="ORF">A8C56_04680</name>
</gene>
<dbReference type="STRING" id="1176587.A8C56_04680"/>
<organism evidence="2 3">
    <name type="scientific">Niabella ginsenosidivorans</name>
    <dbReference type="NCBI Taxonomy" id="1176587"/>
    <lineage>
        <taxon>Bacteria</taxon>
        <taxon>Pseudomonadati</taxon>
        <taxon>Bacteroidota</taxon>
        <taxon>Chitinophagia</taxon>
        <taxon>Chitinophagales</taxon>
        <taxon>Chitinophagaceae</taxon>
        <taxon>Niabella</taxon>
    </lineage>
</organism>
<name>A0A1A9HZW7_9BACT</name>
<accession>A0A1A9HZW7</accession>
<dbReference type="KEGG" id="nia:A8C56_04680"/>
<sequence>MNTITVEELKKKIDSGEPVHLIDVREPAEYEEYNIGARLIPLGKIQNMEIDELEPLKEEELFIHCRSGKRSAMACQLLESMGFKNTVNVEGGVLAWQEAFDH</sequence>
<evidence type="ECO:0000313" key="2">
    <source>
        <dbReference type="EMBL" id="ANH80369.1"/>
    </source>
</evidence>
<dbReference type="PANTHER" id="PTHR43031:SF17">
    <property type="entry name" value="SULFURTRANSFERASE YTWF-RELATED"/>
    <property type="match status" value="1"/>
</dbReference>
<dbReference type="EMBL" id="CP015772">
    <property type="protein sequence ID" value="ANH80369.1"/>
    <property type="molecule type" value="Genomic_DNA"/>
</dbReference>
<dbReference type="InterPro" id="IPR050229">
    <property type="entry name" value="GlpE_sulfurtransferase"/>
</dbReference>
<dbReference type="InterPro" id="IPR036873">
    <property type="entry name" value="Rhodanese-like_dom_sf"/>
</dbReference>
<dbReference type="SMART" id="SM00450">
    <property type="entry name" value="RHOD"/>
    <property type="match status" value="1"/>
</dbReference>